<feature type="region of interest" description="Disordered" evidence="10">
    <location>
        <begin position="461"/>
        <end position="480"/>
    </location>
</feature>
<evidence type="ECO:0000256" key="7">
    <source>
        <dbReference type="ARBA" id="ARBA00022840"/>
    </source>
</evidence>
<evidence type="ECO:0000256" key="10">
    <source>
        <dbReference type="SAM" id="MobiDB-lite"/>
    </source>
</evidence>
<organism evidence="12 13">
    <name type="scientific">Anas zonorhyncha</name>
    <name type="common">Eastern spot-billed duck</name>
    <dbReference type="NCBI Taxonomy" id="75864"/>
    <lineage>
        <taxon>Eukaryota</taxon>
        <taxon>Metazoa</taxon>
        <taxon>Chordata</taxon>
        <taxon>Craniata</taxon>
        <taxon>Vertebrata</taxon>
        <taxon>Euteleostomi</taxon>
        <taxon>Archelosauria</taxon>
        <taxon>Archosauria</taxon>
        <taxon>Dinosauria</taxon>
        <taxon>Saurischia</taxon>
        <taxon>Theropoda</taxon>
        <taxon>Coelurosauria</taxon>
        <taxon>Aves</taxon>
        <taxon>Neognathae</taxon>
        <taxon>Galloanserae</taxon>
        <taxon>Anseriformes</taxon>
        <taxon>Anatidae</taxon>
        <taxon>Anatinae</taxon>
        <taxon>Anas</taxon>
    </lineage>
</organism>
<dbReference type="InterPro" id="IPR022708">
    <property type="entry name" value="Atg1-like_tMIT"/>
</dbReference>
<dbReference type="Pfam" id="PF12063">
    <property type="entry name" value="ATG1-like_MIT1"/>
    <property type="match status" value="1"/>
</dbReference>
<evidence type="ECO:0000259" key="11">
    <source>
        <dbReference type="PROSITE" id="PS50011"/>
    </source>
</evidence>
<dbReference type="GO" id="GO:0000422">
    <property type="term" value="P:autophagy of mitochondrion"/>
    <property type="evidence" value="ECO:0007669"/>
    <property type="project" value="TreeGrafter"/>
</dbReference>
<dbReference type="GO" id="GO:0061709">
    <property type="term" value="P:reticulophagy"/>
    <property type="evidence" value="ECO:0007669"/>
    <property type="project" value="TreeGrafter"/>
</dbReference>
<accession>A0A8B9VPD6</accession>
<dbReference type="InterPro" id="IPR011009">
    <property type="entry name" value="Kinase-like_dom_sf"/>
</dbReference>
<dbReference type="PROSITE" id="PS00108">
    <property type="entry name" value="PROTEIN_KINASE_ST"/>
    <property type="match status" value="1"/>
</dbReference>
<dbReference type="SUPFAM" id="SSF56112">
    <property type="entry name" value="Protein kinase-like (PK-like)"/>
    <property type="match status" value="1"/>
</dbReference>
<dbReference type="GO" id="GO:0048671">
    <property type="term" value="P:negative regulation of collateral sprouting"/>
    <property type="evidence" value="ECO:0007669"/>
    <property type="project" value="TreeGrafter"/>
</dbReference>
<evidence type="ECO:0000256" key="1">
    <source>
        <dbReference type="ARBA" id="ARBA00012513"/>
    </source>
</evidence>
<dbReference type="GO" id="GO:0042594">
    <property type="term" value="P:response to starvation"/>
    <property type="evidence" value="ECO:0007669"/>
    <property type="project" value="TreeGrafter"/>
</dbReference>
<feature type="binding site" evidence="9">
    <location>
        <position position="39"/>
    </location>
    <ligand>
        <name>ATP</name>
        <dbReference type="ChEBI" id="CHEBI:30616"/>
    </ligand>
</feature>
<reference evidence="12" key="1">
    <citation type="submission" date="2025-08" db="UniProtKB">
        <authorList>
            <consortium name="Ensembl"/>
        </authorList>
    </citation>
    <scope>IDENTIFICATION</scope>
</reference>
<sequence>MEVVGDFEYSKKDLIGHGAFAVVFKGRHRKKTDWEVAIKSINKKNLSKSQILLGKEIKILKELQHENIVALYDVQVKIYLDAFLFKFYLLKFNGEDTIRVFLQQIAAAMRILHSKGIIHRDLKPQNILLSYASRRKSSVSGIRIKIADFGFARYLHSNMMAATLCGSPMYMAPEVIMSQHYDAKADLWSIGTVIYQCLVGKPPFQANSPQDLRMFYEKNRNLIPSIPRETSTYLADLLLGLLQRNQKDRMDFEALELKEQLYLLNHGIYSSLPDMQHIQEENLSSPPLGPPNYLQVSKDSASTSSKNSSCDTDDFVLVPHNISSDHSYDMPLGAAGRRASSEFLMCGGHCQPSVSPRSETAPIPVPTQLRNYQRIEQNLSSTASPVSNPHGSPRAGVVRRSNTSPMGFMKMGSCSPVPADTAQGVGRRLSTGSSRPYSPSPLVGTIPEQLGHCCCGQLQGHESRSRNFSGSPIPPSQSPQSLLMGARLQSAPTLTDIYQNKQKLRKQHSDPVCPSYAGYGYSHSPQPSRPGSLGTSPTKHMGSSPRSSDWLFKTPLPTIIGSPTKATAPFKIPKTQASSNLLALANRQGSVDAPLQPKDITEPRDFTHFHLTQGSEKQAGEQHSKATFGRSVSTGKLSDQQVKTTLGGQLYQGSTDSLNTERPMDTAPAGAYGITVGPPSMGSGASSRAVMFTVGSPPSSATPPTCTHMVLRTRTTSVGSNSSGGSLCSTSGRVYMGSPPGIYMGSSPPGAEAAPSLKYMPYGTSPPSLEGFITFEAPELPEETLMEREHTDTLRHLNMMLTFTECVLDLTAVRGGNPDLCTSAVSLYQIQESIVVDQISQLSKEWGQVEQLVLYMKAAQLLASSLHLAKAQVKSGKLNPSTAVKQVVKSLNERYKFCISMCKKLTEKLNRFFSDKQRFIDEINSVTAEKLIYSCAVEMVQSAALDEMFQQTEDITYRYHKAALLLEGLTKILQDPADIENVHKYKSSIERRLSALCYSTVAVYEQ</sequence>
<dbReference type="GO" id="GO:0004674">
    <property type="term" value="F:protein serine/threonine kinase activity"/>
    <property type="evidence" value="ECO:0007669"/>
    <property type="project" value="UniProtKB-KW"/>
</dbReference>
<keyword evidence="3" id="KW-0597">Phosphoprotein</keyword>
<keyword evidence="6" id="KW-0418">Kinase</keyword>
<feature type="region of interest" description="Disordered" evidence="10">
    <location>
        <begin position="281"/>
        <end position="310"/>
    </location>
</feature>
<dbReference type="Proteomes" id="UP000694549">
    <property type="component" value="Unplaced"/>
</dbReference>
<dbReference type="InterPro" id="IPR017441">
    <property type="entry name" value="Protein_kinase_ATP_BS"/>
</dbReference>
<dbReference type="PROSITE" id="PS00107">
    <property type="entry name" value="PROTEIN_KINASE_ATP"/>
    <property type="match status" value="1"/>
</dbReference>
<keyword evidence="5 9" id="KW-0547">Nucleotide-binding</keyword>
<dbReference type="Pfam" id="PF00069">
    <property type="entry name" value="Pkinase"/>
    <property type="match status" value="1"/>
</dbReference>
<dbReference type="GO" id="GO:0010508">
    <property type="term" value="P:positive regulation of autophagy"/>
    <property type="evidence" value="ECO:0007669"/>
    <property type="project" value="TreeGrafter"/>
</dbReference>
<dbReference type="GO" id="GO:0048675">
    <property type="term" value="P:axon extension"/>
    <property type="evidence" value="ECO:0007669"/>
    <property type="project" value="TreeGrafter"/>
</dbReference>
<evidence type="ECO:0000313" key="13">
    <source>
        <dbReference type="Proteomes" id="UP000694549"/>
    </source>
</evidence>
<feature type="compositionally biased region" description="Low complexity" evidence="10">
    <location>
        <begin position="297"/>
        <end position="310"/>
    </location>
</feature>
<dbReference type="Pfam" id="PF21127">
    <property type="entry name" value="ATG1-like_MIT2"/>
    <property type="match status" value="1"/>
</dbReference>
<name>A0A8B9VPD6_9AVES</name>
<keyword evidence="13" id="KW-1185">Reference proteome</keyword>
<dbReference type="FunFam" id="3.30.200.20:FF:000149">
    <property type="entry name" value="serine/threonine-protein kinase unc-51 isoform X1"/>
    <property type="match status" value="1"/>
</dbReference>
<dbReference type="FunFam" id="1.10.510.10:FF:000128">
    <property type="entry name" value="serine/threonine-protein kinase ULK2 isoform X2"/>
    <property type="match status" value="1"/>
</dbReference>
<evidence type="ECO:0000256" key="6">
    <source>
        <dbReference type="ARBA" id="ARBA00022777"/>
    </source>
</evidence>
<evidence type="ECO:0000256" key="2">
    <source>
        <dbReference type="ARBA" id="ARBA00022527"/>
    </source>
</evidence>
<dbReference type="Gene3D" id="3.30.200.20">
    <property type="entry name" value="Phosphorylase Kinase, domain 1"/>
    <property type="match status" value="1"/>
</dbReference>
<evidence type="ECO:0000256" key="3">
    <source>
        <dbReference type="ARBA" id="ARBA00022553"/>
    </source>
</evidence>
<proteinExistence type="predicted"/>
<dbReference type="InterPro" id="IPR000719">
    <property type="entry name" value="Prot_kinase_dom"/>
</dbReference>
<feature type="compositionally biased region" description="Polar residues" evidence="10">
    <location>
        <begin position="380"/>
        <end position="390"/>
    </location>
</feature>
<feature type="region of interest" description="Disordered" evidence="10">
    <location>
        <begin position="502"/>
        <end position="550"/>
    </location>
</feature>
<dbReference type="GO" id="GO:0005829">
    <property type="term" value="C:cytosol"/>
    <property type="evidence" value="ECO:0007669"/>
    <property type="project" value="TreeGrafter"/>
</dbReference>
<dbReference type="PROSITE" id="PS50011">
    <property type="entry name" value="PROTEIN_KINASE_DOM"/>
    <property type="match status" value="1"/>
</dbReference>
<dbReference type="GO" id="GO:0005524">
    <property type="term" value="F:ATP binding"/>
    <property type="evidence" value="ECO:0007669"/>
    <property type="project" value="UniProtKB-UniRule"/>
</dbReference>
<evidence type="ECO:0000256" key="4">
    <source>
        <dbReference type="ARBA" id="ARBA00022679"/>
    </source>
</evidence>
<dbReference type="SMART" id="SM00220">
    <property type="entry name" value="S_TKc"/>
    <property type="match status" value="1"/>
</dbReference>
<reference evidence="12" key="2">
    <citation type="submission" date="2025-09" db="UniProtKB">
        <authorList>
            <consortium name="Ensembl"/>
        </authorList>
    </citation>
    <scope>IDENTIFICATION</scope>
</reference>
<evidence type="ECO:0000256" key="5">
    <source>
        <dbReference type="ARBA" id="ARBA00022741"/>
    </source>
</evidence>
<dbReference type="InterPro" id="IPR045269">
    <property type="entry name" value="Atg1-like"/>
</dbReference>
<keyword evidence="4" id="KW-0808">Transferase</keyword>
<dbReference type="InterPro" id="IPR048941">
    <property type="entry name" value="ATG1-like_MIT2"/>
</dbReference>
<dbReference type="GO" id="GO:0034045">
    <property type="term" value="C:phagophore assembly site membrane"/>
    <property type="evidence" value="ECO:0007669"/>
    <property type="project" value="UniProtKB-ARBA"/>
</dbReference>
<keyword evidence="2" id="KW-0723">Serine/threonine-protein kinase</keyword>
<evidence type="ECO:0000313" key="12">
    <source>
        <dbReference type="Ensembl" id="ENSAZOP00000025315.1"/>
    </source>
</evidence>
<dbReference type="GO" id="GO:0005776">
    <property type="term" value="C:autophagosome"/>
    <property type="evidence" value="ECO:0007669"/>
    <property type="project" value="TreeGrafter"/>
</dbReference>
<dbReference type="GO" id="GO:0000045">
    <property type="term" value="P:autophagosome assembly"/>
    <property type="evidence" value="ECO:0007669"/>
    <property type="project" value="TreeGrafter"/>
</dbReference>
<evidence type="ECO:0000256" key="9">
    <source>
        <dbReference type="PROSITE-ProRule" id="PRU10141"/>
    </source>
</evidence>
<evidence type="ECO:0000256" key="8">
    <source>
        <dbReference type="ARBA" id="ARBA00023006"/>
    </source>
</evidence>
<feature type="region of interest" description="Disordered" evidence="10">
    <location>
        <begin position="613"/>
        <end position="636"/>
    </location>
</feature>
<dbReference type="AlphaFoldDB" id="A0A8B9VPD6"/>
<dbReference type="Ensembl" id="ENSAZOT00000027153.1">
    <property type="protein sequence ID" value="ENSAZOP00000025315.1"/>
    <property type="gene ID" value="ENSAZOG00000016163.1"/>
</dbReference>
<dbReference type="GO" id="GO:0034727">
    <property type="term" value="P:piecemeal microautophagy of the nucleus"/>
    <property type="evidence" value="ECO:0007669"/>
    <property type="project" value="TreeGrafter"/>
</dbReference>
<keyword evidence="7 9" id="KW-0067">ATP-binding</keyword>
<dbReference type="InterPro" id="IPR008271">
    <property type="entry name" value="Ser/Thr_kinase_AS"/>
</dbReference>
<protein>
    <recommendedName>
        <fullName evidence="1">non-specific serine/threonine protein kinase</fullName>
        <ecNumber evidence="1">2.7.11.1</ecNumber>
    </recommendedName>
</protein>
<keyword evidence="8" id="KW-0072">Autophagy</keyword>
<dbReference type="Gene3D" id="1.10.510.10">
    <property type="entry name" value="Transferase(Phosphotransferase) domain 1"/>
    <property type="match status" value="1"/>
</dbReference>
<dbReference type="PANTHER" id="PTHR24348">
    <property type="entry name" value="SERINE/THREONINE-PROTEIN KINASE UNC-51-RELATED"/>
    <property type="match status" value="1"/>
</dbReference>
<feature type="domain" description="Protein kinase" evidence="11">
    <location>
        <begin position="9"/>
        <end position="263"/>
    </location>
</feature>
<feature type="region of interest" description="Disordered" evidence="10">
    <location>
        <begin position="380"/>
        <end position="442"/>
    </location>
</feature>
<dbReference type="EC" id="2.7.11.1" evidence="1"/>
<dbReference type="PANTHER" id="PTHR24348:SF18">
    <property type="entry name" value="SERINE_THREONINE-PROTEIN KINASE ULK2"/>
    <property type="match status" value="1"/>
</dbReference>